<reference evidence="2" key="1">
    <citation type="submission" date="2013-07" db="EMBL/GenBank/DDBJ databases">
        <title>The genome of an arbuscular mycorrhizal fungus provides insights into the evolution of the oldest plant symbiosis.</title>
        <authorList>
            <consortium name="DOE Joint Genome Institute"/>
            <person name="Tisserant E."/>
            <person name="Malbreil M."/>
            <person name="Kuo A."/>
            <person name="Kohler A."/>
            <person name="Symeonidi A."/>
            <person name="Balestrini R."/>
            <person name="Charron P."/>
            <person name="Duensing N."/>
            <person name="Frei-dit-Frey N."/>
            <person name="Gianinazzi-Pearson V."/>
            <person name="Gilbert B."/>
            <person name="Handa Y."/>
            <person name="Hijri M."/>
            <person name="Kaul R."/>
            <person name="Kawaguchi M."/>
            <person name="Krajinski F."/>
            <person name="Lammers P."/>
            <person name="Lapierre D."/>
            <person name="Masclaux F.G."/>
            <person name="Murat C."/>
            <person name="Morin E."/>
            <person name="Ndikumana S."/>
            <person name="Pagni M."/>
            <person name="Petitpierre D."/>
            <person name="Requena N."/>
            <person name="Rosikiewicz P."/>
            <person name="Riley R."/>
            <person name="Saito K."/>
            <person name="San Clemente H."/>
            <person name="Shapiro H."/>
            <person name="van Tuinen D."/>
            <person name="Becard G."/>
            <person name="Bonfante P."/>
            <person name="Paszkowski U."/>
            <person name="Shachar-Hill Y."/>
            <person name="Young J.P."/>
            <person name="Sanders I.R."/>
            <person name="Henrissat B."/>
            <person name="Rensing S.A."/>
            <person name="Grigoriev I.V."/>
            <person name="Corradi N."/>
            <person name="Roux C."/>
            <person name="Martin F."/>
        </authorList>
    </citation>
    <scope>NUCLEOTIDE SEQUENCE</scope>
    <source>
        <strain evidence="2">DAOM 197198</strain>
    </source>
</reference>
<feature type="region of interest" description="Disordered" evidence="1">
    <location>
        <begin position="58"/>
        <end position="77"/>
    </location>
</feature>
<protein>
    <submittedName>
        <fullName evidence="2">Uncharacterized protein</fullName>
    </submittedName>
</protein>
<sequence>MSEYASYFNQDSAKWSLINFDSWCLQKTNGCHANKIHRIFYKHMNDILLKDSSTEQERSQARNLINSRKKSTNSEGGVGYEHVKLANALWDNPDVLKSIYKENSKKRDRDTDEEDLVEKERHLALKERELSIKEREVKIRALELSNFEKEKELGL</sequence>
<evidence type="ECO:0000256" key="1">
    <source>
        <dbReference type="SAM" id="MobiDB-lite"/>
    </source>
</evidence>
<dbReference type="HOGENOM" id="CLU_1696419_0_0_1"/>
<organism evidence="2">
    <name type="scientific">Rhizophagus irregularis (strain DAOM 181602 / DAOM 197198 / MUCL 43194)</name>
    <name type="common">Arbuscular mycorrhizal fungus</name>
    <name type="synonym">Glomus intraradices</name>
    <dbReference type="NCBI Taxonomy" id="747089"/>
    <lineage>
        <taxon>Eukaryota</taxon>
        <taxon>Fungi</taxon>
        <taxon>Fungi incertae sedis</taxon>
        <taxon>Mucoromycota</taxon>
        <taxon>Glomeromycotina</taxon>
        <taxon>Glomeromycetes</taxon>
        <taxon>Glomerales</taxon>
        <taxon>Glomeraceae</taxon>
        <taxon>Rhizophagus</taxon>
    </lineage>
</organism>
<dbReference type="AlphaFoldDB" id="U9UDG6"/>
<evidence type="ECO:0000313" key="2">
    <source>
        <dbReference type="EMBL" id="ESA18440.1"/>
    </source>
</evidence>
<dbReference type="EMBL" id="KI279221">
    <property type="protein sequence ID" value="ESA18440.1"/>
    <property type="molecule type" value="Genomic_DNA"/>
</dbReference>
<proteinExistence type="predicted"/>
<dbReference type="VEuPathDB" id="FungiDB:RhiirFUN_008268"/>
<accession>U9UDG6</accession>
<name>U9UDG6_RHIID</name>
<gene>
    <name evidence="2" type="ORF">GLOINDRAFT_20702</name>
</gene>